<keyword evidence="2" id="KW-1133">Transmembrane helix</keyword>
<keyword evidence="2" id="KW-0472">Membrane</keyword>
<dbReference type="RefSeq" id="XP_041681236.1">
    <property type="nucleotide sequence ID" value="XM_041830588.1"/>
</dbReference>
<keyword evidence="2" id="KW-0812">Transmembrane</keyword>
<proteinExistence type="predicted"/>
<comment type="caution">
    <text evidence="4">The sequence shown here is derived from an EMBL/GenBank/DDBJ whole genome shotgun (WGS) entry which is preliminary data.</text>
</comment>
<dbReference type="EMBL" id="FCQH01000005">
    <property type="protein sequence ID" value="CVK91978.1"/>
    <property type="molecule type" value="Genomic_DNA"/>
</dbReference>
<evidence type="ECO:0000256" key="2">
    <source>
        <dbReference type="SAM" id="Phobius"/>
    </source>
</evidence>
<evidence type="ECO:0000313" key="5">
    <source>
        <dbReference type="Proteomes" id="UP000184255"/>
    </source>
</evidence>
<feature type="chain" id="PRO_5012182716" evidence="3">
    <location>
        <begin position="20"/>
        <end position="270"/>
    </location>
</feature>
<feature type="transmembrane region" description="Helical" evidence="2">
    <location>
        <begin position="212"/>
        <end position="235"/>
    </location>
</feature>
<protein>
    <submittedName>
        <fullName evidence="4">Uncharacterized protein</fullName>
    </submittedName>
</protein>
<name>A0A1L7SZP7_FUSMA</name>
<dbReference type="AlphaFoldDB" id="A0A1L7SZP7"/>
<accession>A0A1L7SZP7</accession>
<dbReference type="Proteomes" id="UP000184255">
    <property type="component" value="Unassembled WGS sequence"/>
</dbReference>
<organism evidence="4 5">
    <name type="scientific">Fusarium mangiferae</name>
    <name type="common">Mango malformation disease fungus</name>
    <dbReference type="NCBI Taxonomy" id="192010"/>
    <lineage>
        <taxon>Eukaryota</taxon>
        <taxon>Fungi</taxon>
        <taxon>Dikarya</taxon>
        <taxon>Ascomycota</taxon>
        <taxon>Pezizomycotina</taxon>
        <taxon>Sordariomycetes</taxon>
        <taxon>Hypocreomycetidae</taxon>
        <taxon>Hypocreales</taxon>
        <taxon>Nectriaceae</taxon>
        <taxon>Fusarium</taxon>
        <taxon>Fusarium fujikuroi species complex</taxon>
    </lineage>
</organism>
<dbReference type="GeneID" id="65086276"/>
<keyword evidence="5" id="KW-1185">Reference proteome</keyword>
<reference evidence="5" key="1">
    <citation type="journal article" date="2016" name="Genome Biol. Evol.">
        <title>Comparative 'omics' of the Fusarium fujikuroi species complex highlights differences in genetic potential and metabolite synthesis.</title>
        <authorList>
            <person name="Niehaus E.-M."/>
            <person name="Muensterkoetter M."/>
            <person name="Proctor R.H."/>
            <person name="Brown D.W."/>
            <person name="Sharon A."/>
            <person name="Idan Y."/>
            <person name="Oren-Young L."/>
            <person name="Sieber C.M."/>
            <person name="Novak O."/>
            <person name="Pencik A."/>
            <person name="Tarkowska D."/>
            <person name="Hromadova K."/>
            <person name="Freeman S."/>
            <person name="Maymon M."/>
            <person name="Elazar M."/>
            <person name="Youssef S.A."/>
            <person name="El-Shabrawy E.S.M."/>
            <person name="Shalaby A.B.A."/>
            <person name="Houterman P."/>
            <person name="Brock N.L."/>
            <person name="Burkhardt I."/>
            <person name="Tsavkelova E.A."/>
            <person name="Dickschat J.S."/>
            <person name="Galuszka P."/>
            <person name="Gueldener U."/>
            <person name="Tudzynski B."/>
        </authorList>
    </citation>
    <scope>NUCLEOTIDE SEQUENCE [LARGE SCALE GENOMIC DNA]</scope>
    <source>
        <strain evidence="5">MRC7560</strain>
    </source>
</reference>
<gene>
    <name evidence="4" type="ORF">FMAN_07013</name>
</gene>
<evidence type="ECO:0000256" key="1">
    <source>
        <dbReference type="SAM" id="MobiDB-lite"/>
    </source>
</evidence>
<feature type="signal peptide" evidence="3">
    <location>
        <begin position="1"/>
        <end position="19"/>
    </location>
</feature>
<evidence type="ECO:0000313" key="4">
    <source>
        <dbReference type="EMBL" id="CVK91978.1"/>
    </source>
</evidence>
<sequence length="270" mass="29989">MHLNWVFLLVASLASLAACQRGPLTSPPREPARFVHPPPFGLFDDGLQVFTNNDRYRHGETIRVKLSGGSTVANVTAVQVNPAEGNIGPKADTLQLTKKANTYSWTAQYDINNYLKNGEDAVYRFQFQVRELFGRPVYEKSAYFNVSMPDSSKKHLPAASGTTSLVRKSPTSQSTKKPQPDSTATAKPSRKDRKTRKKVKPSKKSGLTGPQVAGIAIGAVAGFVLMLLGFCWGYNWMRVARQLQKSHEFELRNMEREVRTLKDTVSKLSS</sequence>
<feature type="region of interest" description="Disordered" evidence="1">
    <location>
        <begin position="149"/>
        <end position="207"/>
    </location>
</feature>
<keyword evidence="3" id="KW-0732">Signal</keyword>
<feature type="compositionally biased region" description="Polar residues" evidence="1">
    <location>
        <begin position="160"/>
        <end position="186"/>
    </location>
</feature>
<feature type="compositionally biased region" description="Basic residues" evidence="1">
    <location>
        <begin position="188"/>
        <end position="203"/>
    </location>
</feature>
<dbReference type="VEuPathDB" id="FungiDB:FMAN_07013"/>
<evidence type="ECO:0000256" key="3">
    <source>
        <dbReference type="SAM" id="SignalP"/>
    </source>
</evidence>